<evidence type="ECO:0000313" key="5">
    <source>
        <dbReference type="Proteomes" id="UP000734854"/>
    </source>
</evidence>
<dbReference type="EMBL" id="JACMSC010000003">
    <property type="protein sequence ID" value="KAG6529011.1"/>
    <property type="molecule type" value="Genomic_DNA"/>
</dbReference>
<dbReference type="InterPro" id="IPR006501">
    <property type="entry name" value="Pectinesterase_inhib_dom"/>
</dbReference>
<keyword evidence="1 2" id="KW-0732">Signal</keyword>
<dbReference type="GO" id="GO:0004857">
    <property type="term" value="F:enzyme inhibitor activity"/>
    <property type="evidence" value="ECO:0007669"/>
    <property type="project" value="InterPro"/>
</dbReference>
<accession>A0A8J5I5F2</accession>
<evidence type="ECO:0000256" key="2">
    <source>
        <dbReference type="SAM" id="SignalP"/>
    </source>
</evidence>
<feature type="domain" description="Pectinesterase inhibitor" evidence="3">
    <location>
        <begin position="26"/>
        <end position="173"/>
    </location>
</feature>
<dbReference type="Proteomes" id="UP000734854">
    <property type="component" value="Unassembled WGS sequence"/>
</dbReference>
<evidence type="ECO:0000256" key="1">
    <source>
        <dbReference type="ARBA" id="ARBA00022729"/>
    </source>
</evidence>
<dbReference type="PANTHER" id="PTHR35357">
    <property type="entry name" value="OS02G0537100 PROTEIN"/>
    <property type="match status" value="1"/>
</dbReference>
<dbReference type="PANTHER" id="PTHR35357:SF8">
    <property type="entry name" value="OS01G0111000 PROTEIN"/>
    <property type="match status" value="1"/>
</dbReference>
<dbReference type="Pfam" id="PF04043">
    <property type="entry name" value="PMEI"/>
    <property type="match status" value="1"/>
</dbReference>
<proteinExistence type="predicted"/>
<comment type="caution">
    <text evidence="4">The sequence shown here is derived from an EMBL/GenBank/DDBJ whole genome shotgun (WGS) entry which is preliminary data.</text>
</comment>
<dbReference type="NCBIfam" id="TIGR01614">
    <property type="entry name" value="PME_inhib"/>
    <property type="match status" value="1"/>
</dbReference>
<evidence type="ECO:0000313" key="4">
    <source>
        <dbReference type="EMBL" id="KAG6529011.1"/>
    </source>
</evidence>
<reference evidence="4 5" key="1">
    <citation type="submission" date="2020-08" db="EMBL/GenBank/DDBJ databases">
        <title>Plant Genome Project.</title>
        <authorList>
            <person name="Zhang R.-G."/>
        </authorList>
    </citation>
    <scope>NUCLEOTIDE SEQUENCE [LARGE SCALE GENOMIC DNA]</scope>
    <source>
        <tissue evidence="4">Rhizome</tissue>
    </source>
</reference>
<protein>
    <recommendedName>
        <fullName evidence="3">Pectinesterase inhibitor domain-containing protein</fullName>
    </recommendedName>
</protein>
<sequence>MAVLTNLVLLLLHVAVASLALAEDPPSPSTLQETCAHTLFPKLCVDHLSLMPESHSADAHHIAELAIRAAASTASSTSTYIDNTLEAAVNDSTWQQCLNDCAESYIDAVEQLDDSTGAMESNKYPDVKRFVAAAVADVETCEEGCKHALFPEKTKVAEMNEVVKNLCAVVQALVDRLHN</sequence>
<gene>
    <name evidence="4" type="ORF">ZIOFF_011203</name>
</gene>
<organism evidence="4 5">
    <name type="scientific">Zingiber officinale</name>
    <name type="common">Ginger</name>
    <name type="synonym">Amomum zingiber</name>
    <dbReference type="NCBI Taxonomy" id="94328"/>
    <lineage>
        <taxon>Eukaryota</taxon>
        <taxon>Viridiplantae</taxon>
        <taxon>Streptophyta</taxon>
        <taxon>Embryophyta</taxon>
        <taxon>Tracheophyta</taxon>
        <taxon>Spermatophyta</taxon>
        <taxon>Magnoliopsida</taxon>
        <taxon>Liliopsida</taxon>
        <taxon>Zingiberales</taxon>
        <taxon>Zingiberaceae</taxon>
        <taxon>Zingiber</taxon>
    </lineage>
</organism>
<feature type="chain" id="PRO_5035188955" description="Pectinesterase inhibitor domain-containing protein" evidence="2">
    <location>
        <begin position="23"/>
        <end position="179"/>
    </location>
</feature>
<dbReference type="SMART" id="SM00856">
    <property type="entry name" value="PMEI"/>
    <property type="match status" value="1"/>
</dbReference>
<evidence type="ECO:0000259" key="3">
    <source>
        <dbReference type="SMART" id="SM00856"/>
    </source>
</evidence>
<keyword evidence="5" id="KW-1185">Reference proteome</keyword>
<dbReference type="AlphaFoldDB" id="A0A8J5I5F2"/>
<feature type="signal peptide" evidence="2">
    <location>
        <begin position="1"/>
        <end position="22"/>
    </location>
</feature>
<dbReference type="OrthoDB" id="841681at2759"/>
<name>A0A8J5I5F2_ZINOF</name>